<evidence type="ECO:0000259" key="19">
    <source>
        <dbReference type="PROSITE" id="PS51002"/>
    </source>
</evidence>
<keyword evidence="12 17" id="KW-0408">Iron</keyword>
<dbReference type="InterPro" id="IPR016174">
    <property type="entry name" value="Di-haem_cyt_TM"/>
</dbReference>
<feature type="domain" description="Cytochrome b/b6 N-terminal region profile" evidence="19">
    <location>
        <begin position="28"/>
        <end position="237"/>
    </location>
</feature>
<evidence type="ECO:0000256" key="8">
    <source>
        <dbReference type="ARBA" id="ARBA00022723"/>
    </source>
</evidence>
<comment type="function">
    <text evidence="1 18">Component of the ubiquinol-cytochrome c reductase complex (complex III or cytochrome b-c1 complex) that is part of the mitochondrial respiratory chain. The b-c1 complex mediates electron transfer from ubiquinol to cytochrome c. Contributes to the generation of a proton gradient across the mitochondrial membrane that is then used for ATP synthesis.</text>
</comment>
<keyword evidence="14 18" id="KW-0496">Mitochondrion</keyword>
<dbReference type="CDD" id="cd00290">
    <property type="entry name" value="cytochrome_b_C"/>
    <property type="match status" value="1"/>
</dbReference>
<dbReference type="Gene3D" id="1.20.810.10">
    <property type="entry name" value="Cytochrome Bc1 Complex, Chain C"/>
    <property type="match status" value="1"/>
</dbReference>
<evidence type="ECO:0000256" key="5">
    <source>
        <dbReference type="ARBA" id="ARBA00022617"/>
    </source>
</evidence>
<dbReference type="InterPro" id="IPR027387">
    <property type="entry name" value="Cytb/b6-like_sf"/>
</dbReference>
<keyword evidence="11 18" id="KW-1133">Transmembrane helix</keyword>
<keyword evidence="6 18" id="KW-0679">Respiratory chain</keyword>
<dbReference type="GO" id="GO:0045275">
    <property type="term" value="C:respiratory chain complex III"/>
    <property type="evidence" value="ECO:0007669"/>
    <property type="project" value="InterPro"/>
</dbReference>
<dbReference type="EMBL" id="MK783262">
    <property type="protein sequence ID" value="QDP14166.1"/>
    <property type="molecule type" value="Genomic_DNA"/>
</dbReference>
<evidence type="ECO:0000256" key="9">
    <source>
        <dbReference type="ARBA" id="ARBA00022792"/>
    </source>
</evidence>
<proteinExistence type="inferred from homology"/>
<feature type="binding site" description="axial binding residue" evidence="17">
    <location>
        <position position="125"/>
    </location>
    <ligand>
        <name>heme b</name>
        <dbReference type="ChEBI" id="CHEBI:60344"/>
        <label>b566</label>
    </ligand>
    <ligandPart>
        <name>Fe</name>
        <dbReference type="ChEBI" id="CHEBI:18248"/>
    </ligandPart>
</feature>
<dbReference type="PIRSF" id="PIRSF038885">
    <property type="entry name" value="COB"/>
    <property type="match status" value="1"/>
</dbReference>
<evidence type="ECO:0000256" key="7">
    <source>
        <dbReference type="ARBA" id="ARBA00022692"/>
    </source>
</evidence>
<dbReference type="GO" id="GO:0006122">
    <property type="term" value="P:mitochondrial electron transport, ubiquinol to cytochrome c"/>
    <property type="evidence" value="ECO:0007669"/>
    <property type="project" value="TreeGrafter"/>
</dbReference>
<comment type="cofactor">
    <cofactor evidence="18">
        <name>heme b</name>
        <dbReference type="ChEBI" id="CHEBI:60344"/>
    </cofactor>
    <text evidence="18">Binds 2 heme groups non-covalently.</text>
</comment>
<dbReference type="Pfam" id="PF00032">
    <property type="entry name" value="Cytochrom_B_C"/>
    <property type="match status" value="1"/>
</dbReference>
<accession>A0A516IDI0</accession>
<dbReference type="GO" id="GO:0008121">
    <property type="term" value="F:quinol-cytochrome-c reductase activity"/>
    <property type="evidence" value="ECO:0007669"/>
    <property type="project" value="InterPro"/>
</dbReference>
<feature type="transmembrane region" description="Helical" evidence="18">
    <location>
        <begin position="64"/>
        <end position="85"/>
    </location>
</feature>
<dbReference type="GO" id="GO:0046872">
    <property type="term" value="F:metal ion binding"/>
    <property type="evidence" value="ECO:0007669"/>
    <property type="project" value="UniProtKB-UniRule"/>
</dbReference>
<evidence type="ECO:0000256" key="12">
    <source>
        <dbReference type="ARBA" id="ARBA00023004"/>
    </source>
</evidence>
<dbReference type="InterPro" id="IPR005797">
    <property type="entry name" value="Cyt_b/b6_N"/>
</dbReference>
<organism evidence="21">
    <name type="scientific">Anadara antiquata</name>
    <dbReference type="NCBI Taxonomy" id="142560"/>
    <lineage>
        <taxon>Eukaryota</taxon>
        <taxon>Metazoa</taxon>
        <taxon>Spiralia</taxon>
        <taxon>Lophotrochozoa</taxon>
        <taxon>Mollusca</taxon>
        <taxon>Bivalvia</taxon>
        <taxon>Autobranchia</taxon>
        <taxon>Pteriomorphia</taxon>
        <taxon>Arcoida</taxon>
        <taxon>Arcoidea</taxon>
        <taxon>Arcidae</taxon>
        <taxon>Anadara</taxon>
    </lineage>
</organism>
<geneLocation type="mitochondrion" evidence="21"/>
<dbReference type="InterPro" id="IPR048259">
    <property type="entry name" value="Cytochrome_b_N_euk/bac"/>
</dbReference>
<evidence type="ECO:0000256" key="10">
    <source>
        <dbReference type="ARBA" id="ARBA00022982"/>
    </source>
</evidence>
<dbReference type="InterPro" id="IPR030689">
    <property type="entry name" value="Cytochrome_b"/>
</dbReference>
<evidence type="ECO:0000256" key="14">
    <source>
        <dbReference type="ARBA" id="ARBA00023128"/>
    </source>
</evidence>
<dbReference type="SUPFAM" id="SSF81648">
    <property type="entry name" value="a domain/subunit of cytochrome bc1 complex (Ubiquinol-cytochrome c reductase)"/>
    <property type="match status" value="1"/>
</dbReference>
<dbReference type="Pfam" id="PF00033">
    <property type="entry name" value="Cytochrome_B"/>
    <property type="match status" value="1"/>
</dbReference>
<feature type="transmembrane region" description="Helical" evidence="18">
    <location>
        <begin position="317"/>
        <end position="337"/>
    </location>
</feature>
<comment type="subcellular location">
    <subcellularLocation>
        <location evidence="2">Mitochondrion inner membrane</location>
        <topology evidence="2">Multi-pass membrane protein</topology>
    </subcellularLocation>
</comment>
<evidence type="ECO:0000256" key="18">
    <source>
        <dbReference type="RuleBase" id="RU362117"/>
    </source>
</evidence>
<evidence type="ECO:0000256" key="17">
    <source>
        <dbReference type="PIRSR" id="PIRSR038885-2"/>
    </source>
</evidence>
<evidence type="ECO:0000256" key="3">
    <source>
        <dbReference type="ARBA" id="ARBA00013531"/>
    </source>
</evidence>
<evidence type="ECO:0000256" key="2">
    <source>
        <dbReference type="ARBA" id="ARBA00004448"/>
    </source>
</evidence>
<keyword evidence="15 18" id="KW-0472">Membrane</keyword>
<evidence type="ECO:0000256" key="6">
    <source>
        <dbReference type="ARBA" id="ARBA00022660"/>
    </source>
</evidence>
<feature type="transmembrane region" description="Helical" evidence="18">
    <location>
        <begin position="105"/>
        <end position="127"/>
    </location>
</feature>
<gene>
    <name evidence="21" type="primary">CYTB</name>
</gene>
<comment type="cofactor">
    <cofactor evidence="17">
        <name>heme</name>
        <dbReference type="ChEBI" id="CHEBI:30413"/>
    </cofactor>
    <text evidence="17">Binds 2 heme groups non-covalently.</text>
</comment>
<name>A0A516IDI0_9BIVA</name>
<dbReference type="PROSITE" id="PS51002">
    <property type="entry name" value="CYTB_NTER"/>
    <property type="match status" value="1"/>
</dbReference>
<evidence type="ECO:0000256" key="15">
    <source>
        <dbReference type="ARBA" id="ARBA00023136"/>
    </source>
</evidence>
<sequence length="445" mass="51511">MLYSWDNIFWKSYYNLEGEVGVWNEMGEMKMMRKRYWLSSVISKNLIDLPCPPNLTIYWNFGSLLGVFLMSQILTGILLACHYTPSSDLAFGSVVHIMRDVQYGWIIRLIHANGASFFFMFLYAHIGRGLYYGSYFSRAGWNVGVFLLFMSMAIAFTGYVLPWGQMSYWGATVITNMFSAIPLVGKSVVEWIWGGYVVCDATLKRFFVFHFLMPLIMVLVVGVHLAYLHESGASNPLGVSTYSVPFHPYYTWKDLLGVSVAWFWLSVVCFFFPYLFLDPTNLIPANPMKTPLHIQPEWYFLFAYSILRAVPNKSGGILALLASVLVLLLMPFLHLGNFRGLPYYPVCRVLFWCFVCNFVFLTWVGSMDVKEPFIFASRISTGVYFSYFILFPFILVLEDSFSRRKNFFLWGVKQKFIMKKEFAQNHGKMSVFNVKKANWCLWTKV</sequence>
<keyword evidence="4 18" id="KW-0813">Transport</keyword>
<feature type="transmembrane region" description="Helical" evidence="18">
    <location>
        <begin position="206"/>
        <end position="227"/>
    </location>
</feature>
<feature type="transmembrane region" description="Helical" evidence="18">
    <location>
        <begin position="139"/>
        <end position="161"/>
    </location>
</feature>
<evidence type="ECO:0000256" key="13">
    <source>
        <dbReference type="ARBA" id="ARBA00023075"/>
    </source>
</evidence>
<dbReference type="GO" id="GO:0016491">
    <property type="term" value="F:oxidoreductase activity"/>
    <property type="evidence" value="ECO:0007669"/>
    <property type="project" value="UniProtKB-UniRule"/>
</dbReference>
<dbReference type="GO" id="GO:0005743">
    <property type="term" value="C:mitochondrial inner membrane"/>
    <property type="evidence" value="ECO:0007669"/>
    <property type="project" value="UniProtKB-SubCell"/>
</dbReference>
<feature type="binding site" description="axial binding residue" evidence="17">
    <location>
        <position position="111"/>
    </location>
    <ligand>
        <name>heme b</name>
        <dbReference type="ChEBI" id="CHEBI:60344"/>
        <label>b562</label>
    </ligand>
    <ligandPart>
        <name>Fe</name>
        <dbReference type="ChEBI" id="CHEBI:18248"/>
    </ligandPart>
</feature>
<dbReference type="InterPro" id="IPR036150">
    <property type="entry name" value="Cyt_b/b6_C_sf"/>
</dbReference>
<dbReference type="InterPro" id="IPR048260">
    <property type="entry name" value="Cytochrome_b_C_euk/bac"/>
</dbReference>
<dbReference type="SUPFAM" id="SSF81342">
    <property type="entry name" value="Transmembrane di-heme cytochromes"/>
    <property type="match status" value="1"/>
</dbReference>
<feature type="binding site" evidence="16">
    <location>
        <position position="229"/>
    </location>
    <ligand>
        <name>a ubiquinone</name>
        <dbReference type="ChEBI" id="CHEBI:16389"/>
    </ligand>
</feature>
<dbReference type="AlphaFoldDB" id="A0A516IDI0"/>
<keyword evidence="5 17" id="KW-0349">Heme</keyword>
<evidence type="ECO:0000313" key="21">
    <source>
        <dbReference type="EMBL" id="QDP14166.1"/>
    </source>
</evidence>
<dbReference type="PANTHER" id="PTHR19271">
    <property type="entry name" value="CYTOCHROME B"/>
    <property type="match status" value="1"/>
</dbReference>
<feature type="transmembrane region" description="Helical" evidence="18">
    <location>
        <begin position="349"/>
        <end position="367"/>
    </location>
</feature>
<reference evidence="21" key="1">
    <citation type="journal article" date="2019" name="Mitochondrial DNA Part B Resour">
        <title>Complete mitochondrial genome of the cockle Anadara antiquata (Linnaeus, 1758).</title>
        <authorList>
            <person name="Pu L."/>
            <person name="Liu H."/>
            <person name="Wang G."/>
            <person name="Li B."/>
            <person name="Xia G."/>
            <person name="Shen M."/>
            <person name="Yang M."/>
        </authorList>
    </citation>
    <scope>NUCLEOTIDE SEQUENCE</scope>
</reference>
<feature type="transmembrane region" description="Helical" evidence="18">
    <location>
        <begin position="373"/>
        <end position="397"/>
    </location>
</feature>
<feature type="transmembrane region" description="Helical" evidence="18">
    <location>
        <begin position="167"/>
        <end position="185"/>
    </location>
</feature>
<keyword evidence="9" id="KW-0999">Mitochondrion inner membrane</keyword>
<keyword evidence="10 18" id="KW-0249">Electron transport</keyword>
<feature type="binding site" description="axial binding residue" evidence="17">
    <location>
        <position position="210"/>
    </location>
    <ligand>
        <name>heme b</name>
        <dbReference type="ChEBI" id="CHEBI:60344"/>
        <label>b562</label>
    </ligand>
    <ligandPart>
        <name>Fe</name>
        <dbReference type="ChEBI" id="CHEBI:18248"/>
    </ligandPart>
</feature>
<protein>
    <recommendedName>
        <fullName evidence="3 18">Cytochrome b</fullName>
    </recommendedName>
</protein>
<dbReference type="CDD" id="cd00284">
    <property type="entry name" value="Cytochrome_b_N"/>
    <property type="match status" value="1"/>
</dbReference>
<keyword evidence="8 17" id="KW-0479">Metal-binding</keyword>
<dbReference type="InterPro" id="IPR005798">
    <property type="entry name" value="Cyt_b/b6_C"/>
</dbReference>
<evidence type="ECO:0000256" key="4">
    <source>
        <dbReference type="ARBA" id="ARBA00022448"/>
    </source>
</evidence>
<dbReference type="PROSITE" id="PS51003">
    <property type="entry name" value="CYTB_CTER"/>
    <property type="match status" value="1"/>
</dbReference>
<feature type="transmembrane region" description="Helical" evidence="18">
    <location>
        <begin position="255"/>
        <end position="276"/>
    </location>
</feature>
<keyword evidence="13" id="KW-0830">Ubiquinone</keyword>
<feature type="domain" description="Cytochrome b/b6 C-terminal region profile" evidence="20">
    <location>
        <begin position="236"/>
        <end position="405"/>
    </location>
</feature>
<evidence type="ECO:0000259" key="20">
    <source>
        <dbReference type="PROSITE" id="PS51003"/>
    </source>
</evidence>
<keyword evidence="7 18" id="KW-0812">Transmembrane</keyword>
<evidence type="ECO:0000256" key="1">
    <source>
        <dbReference type="ARBA" id="ARBA00002566"/>
    </source>
</evidence>
<dbReference type="PANTHER" id="PTHR19271:SF16">
    <property type="entry name" value="CYTOCHROME B"/>
    <property type="match status" value="1"/>
</dbReference>
<evidence type="ECO:0000256" key="11">
    <source>
        <dbReference type="ARBA" id="ARBA00022989"/>
    </source>
</evidence>
<evidence type="ECO:0000256" key="16">
    <source>
        <dbReference type="PIRSR" id="PIRSR038885-1"/>
    </source>
</evidence>
<feature type="binding site" description="axial binding residue" evidence="17">
    <location>
        <position position="224"/>
    </location>
    <ligand>
        <name>heme b</name>
        <dbReference type="ChEBI" id="CHEBI:60344"/>
        <label>b566</label>
    </ligand>
    <ligandPart>
        <name>Fe</name>
        <dbReference type="ChEBI" id="CHEBI:18248"/>
    </ligandPart>
</feature>
<comment type="similarity">
    <text evidence="18">Belongs to the cytochrome b family.</text>
</comment>